<dbReference type="EMBL" id="KQ257468">
    <property type="protein sequence ID" value="KNC96582.1"/>
    <property type="molecule type" value="Genomic_DNA"/>
</dbReference>
<dbReference type="GeneID" id="27691343"/>
<evidence type="ECO:0000313" key="11">
    <source>
        <dbReference type="EMBL" id="KNC96582.1"/>
    </source>
</evidence>
<feature type="compositionally biased region" description="Basic and acidic residues" evidence="9">
    <location>
        <begin position="146"/>
        <end position="170"/>
    </location>
</feature>
<gene>
    <name evidence="11" type="ORF">SPPG_08166</name>
</gene>
<evidence type="ECO:0000256" key="8">
    <source>
        <dbReference type="PROSITE-ProRule" id="PRU00175"/>
    </source>
</evidence>
<feature type="domain" description="RING-type" evidence="10">
    <location>
        <begin position="315"/>
        <end position="356"/>
    </location>
</feature>
<evidence type="ECO:0000256" key="6">
    <source>
        <dbReference type="ARBA" id="ARBA00022786"/>
    </source>
</evidence>
<dbReference type="InParanoid" id="A0A0L0H5W1"/>
<dbReference type="PANTHER" id="PTHR45931:SF3">
    <property type="entry name" value="RING ZINC FINGER-CONTAINING PROTEIN"/>
    <property type="match status" value="1"/>
</dbReference>
<dbReference type="OMA" id="SEFTCPH"/>
<dbReference type="FunFam" id="3.30.40.10:FF:000127">
    <property type="entry name" value="E3 ubiquitin-protein ligase RNF181"/>
    <property type="match status" value="1"/>
</dbReference>
<dbReference type="STRING" id="645134.A0A0L0H5W1"/>
<dbReference type="GO" id="GO:0061630">
    <property type="term" value="F:ubiquitin protein ligase activity"/>
    <property type="evidence" value="ECO:0007669"/>
    <property type="project" value="UniProtKB-EC"/>
</dbReference>
<dbReference type="InterPro" id="IPR013083">
    <property type="entry name" value="Znf_RING/FYVE/PHD"/>
</dbReference>
<evidence type="ECO:0000313" key="12">
    <source>
        <dbReference type="Proteomes" id="UP000053201"/>
    </source>
</evidence>
<evidence type="ECO:0000256" key="3">
    <source>
        <dbReference type="ARBA" id="ARBA00022679"/>
    </source>
</evidence>
<comment type="catalytic activity">
    <reaction evidence="1">
        <text>S-ubiquitinyl-[E2 ubiquitin-conjugating enzyme]-L-cysteine + [acceptor protein]-L-lysine = [E2 ubiquitin-conjugating enzyme]-L-cysteine + N(6)-ubiquitinyl-[acceptor protein]-L-lysine.</text>
        <dbReference type="EC" id="2.3.2.27"/>
    </reaction>
</comment>
<dbReference type="PROSITE" id="PS50089">
    <property type="entry name" value="ZF_RING_2"/>
    <property type="match status" value="1"/>
</dbReference>
<keyword evidence="5 8" id="KW-0863">Zinc-finger</keyword>
<dbReference type="InterPro" id="IPR051834">
    <property type="entry name" value="RING_finger_E3_ligase"/>
</dbReference>
<dbReference type="RefSeq" id="XP_016604622.1">
    <property type="nucleotide sequence ID" value="XM_016756324.1"/>
</dbReference>
<dbReference type="GO" id="GO:0008270">
    <property type="term" value="F:zinc ion binding"/>
    <property type="evidence" value="ECO:0007669"/>
    <property type="project" value="UniProtKB-KW"/>
</dbReference>
<dbReference type="SUPFAM" id="SSF57850">
    <property type="entry name" value="RING/U-box"/>
    <property type="match status" value="1"/>
</dbReference>
<feature type="region of interest" description="Disordered" evidence="9">
    <location>
        <begin position="182"/>
        <end position="207"/>
    </location>
</feature>
<keyword evidence="7" id="KW-0862">Zinc</keyword>
<evidence type="ECO:0000256" key="2">
    <source>
        <dbReference type="ARBA" id="ARBA00012483"/>
    </source>
</evidence>
<feature type="region of interest" description="Disordered" evidence="9">
    <location>
        <begin position="1"/>
        <end position="43"/>
    </location>
</feature>
<evidence type="ECO:0000256" key="5">
    <source>
        <dbReference type="ARBA" id="ARBA00022771"/>
    </source>
</evidence>
<keyword evidence="12" id="KW-1185">Reference proteome</keyword>
<evidence type="ECO:0000256" key="7">
    <source>
        <dbReference type="ARBA" id="ARBA00022833"/>
    </source>
</evidence>
<dbReference type="SMART" id="SM00744">
    <property type="entry name" value="RINGv"/>
    <property type="match status" value="1"/>
</dbReference>
<accession>A0A0L0H5W1</accession>
<dbReference type="EC" id="2.3.2.27" evidence="2"/>
<evidence type="ECO:0000256" key="1">
    <source>
        <dbReference type="ARBA" id="ARBA00000900"/>
    </source>
</evidence>
<dbReference type="eggNOG" id="KOG0800">
    <property type="taxonomic scope" value="Eukaryota"/>
</dbReference>
<dbReference type="InterPro" id="IPR001841">
    <property type="entry name" value="Znf_RING"/>
</dbReference>
<dbReference type="PANTHER" id="PTHR45931">
    <property type="entry name" value="SI:CH211-59O9.10"/>
    <property type="match status" value="1"/>
</dbReference>
<proteinExistence type="predicted"/>
<evidence type="ECO:0000256" key="4">
    <source>
        <dbReference type="ARBA" id="ARBA00022723"/>
    </source>
</evidence>
<dbReference type="AlphaFoldDB" id="A0A0L0H5W1"/>
<feature type="region of interest" description="Disordered" evidence="9">
    <location>
        <begin position="138"/>
        <end position="170"/>
    </location>
</feature>
<evidence type="ECO:0000256" key="9">
    <source>
        <dbReference type="SAM" id="MobiDB-lite"/>
    </source>
</evidence>
<dbReference type="InterPro" id="IPR039525">
    <property type="entry name" value="RNF126-like_zinc-ribbon"/>
</dbReference>
<dbReference type="VEuPathDB" id="FungiDB:SPPG_08166"/>
<dbReference type="Pfam" id="PF14369">
    <property type="entry name" value="Zn_ribbon_19"/>
    <property type="match status" value="1"/>
</dbReference>
<dbReference type="GO" id="GO:0005634">
    <property type="term" value="C:nucleus"/>
    <property type="evidence" value="ECO:0007669"/>
    <property type="project" value="TreeGrafter"/>
</dbReference>
<name>A0A0L0H5W1_SPIPD</name>
<protein>
    <recommendedName>
        <fullName evidence="2">RING-type E3 ubiquitin transferase</fullName>
        <ecNumber evidence="2">2.3.2.27</ecNumber>
    </recommendedName>
</protein>
<dbReference type="SMART" id="SM00184">
    <property type="entry name" value="RING"/>
    <property type="match status" value="1"/>
</dbReference>
<dbReference type="OrthoDB" id="8062037at2759"/>
<sequence>MSEREQSTNTFPSQSEGSDPDMAQLVDDSDTSSNNSDHEHIEGGGYWCHQCQSEISPLMDSGTPTCPQCHSEFVEEIEEDNDPREFVHSDEDDHQDEFYVFGGAPPAGMGLPREGDRGNAGDIAGLIQQWLGQILQPQPGAANNREAGDNQEEHQGDTHESDSAEHHDEEGHALAAEELGEAAGGGAAAAEGPDGTQPRGLRFTRRPGRRLNIAIRTGTGGNTEGNVPTLDLNAVLELLMGANGGDGTNPLGAFFNMVGNPGDYVFGQRGLDDIITQLMEQAGQRNAPPPAPQDLIKALPRQNVTKADIAAHSECSICQDDYTEGEEVVALPCKHLFHQQCIESWLEVNGTCPVCRYSLVSKQEDNANEGPVQSTSASHQAD</sequence>
<organism evidence="11 12">
    <name type="scientific">Spizellomyces punctatus (strain DAOM BR117)</name>
    <dbReference type="NCBI Taxonomy" id="645134"/>
    <lineage>
        <taxon>Eukaryota</taxon>
        <taxon>Fungi</taxon>
        <taxon>Fungi incertae sedis</taxon>
        <taxon>Chytridiomycota</taxon>
        <taxon>Chytridiomycota incertae sedis</taxon>
        <taxon>Chytridiomycetes</taxon>
        <taxon>Spizellomycetales</taxon>
        <taxon>Spizellomycetaceae</taxon>
        <taxon>Spizellomyces</taxon>
    </lineage>
</organism>
<dbReference type="InterPro" id="IPR011016">
    <property type="entry name" value="Znf_RING-CH"/>
</dbReference>
<dbReference type="GO" id="GO:0006511">
    <property type="term" value="P:ubiquitin-dependent protein catabolic process"/>
    <property type="evidence" value="ECO:0007669"/>
    <property type="project" value="TreeGrafter"/>
</dbReference>
<evidence type="ECO:0000259" key="10">
    <source>
        <dbReference type="PROSITE" id="PS50089"/>
    </source>
</evidence>
<dbReference type="CDD" id="cd16454">
    <property type="entry name" value="RING-H2_PA-TM-RING"/>
    <property type="match status" value="1"/>
</dbReference>
<keyword evidence="4" id="KW-0479">Metal-binding</keyword>
<reference evidence="11 12" key="1">
    <citation type="submission" date="2009-08" db="EMBL/GenBank/DDBJ databases">
        <title>The Genome Sequence of Spizellomyces punctatus strain DAOM BR117.</title>
        <authorList>
            <consortium name="The Broad Institute Genome Sequencing Platform"/>
            <person name="Russ C."/>
            <person name="Cuomo C."/>
            <person name="Shea T."/>
            <person name="Young S.K."/>
            <person name="Zeng Q."/>
            <person name="Koehrsen M."/>
            <person name="Haas B."/>
            <person name="Borodovsky M."/>
            <person name="Guigo R."/>
            <person name="Alvarado L."/>
            <person name="Berlin A."/>
            <person name="Bochicchio J."/>
            <person name="Borenstein D."/>
            <person name="Chapman S."/>
            <person name="Chen Z."/>
            <person name="Engels R."/>
            <person name="Freedman E."/>
            <person name="Gellesch M."/>
            <person name="Goldberg J."/>
            <person name="Griggs A."/>
            <person name="Gujja S."/>
            <person name="Heiman D."/>
            <person name="Hepburn T."/>
            <person name="Howarth C."/>
            <person name="Jen D."/>
            <person name="Larson L."/>
            <person name="Lewis B."/>
            <person name="Mehta T."/>
            <person name="Park D."/>
            <person name="Pearson M."/>
            <person name="Roberts A."/>
            <person name="Saif S."/>
            <person name="Shenoy N."/>
            <person name="Sisk P."/>
            <person name="Stolte C."/>
            <person name="Sykes S."/>
            <person name="Thomson T."/>
            <person name="Walk T."/>
            <person name="White J."/>
            <person name="Yandava C."/>
            <person name="Burger G."/>
            <person name="Gray M.W."/>
            <person name="Holland P.W.H."/>
            <person name="King N."/>
            <person name="Lang F.B.F."/>
            <person name="Roger A.J."/>
            <person name="Ruiz-Trillo I."/>
            <person name="Lander E."/>
            <person name="Nusbaum C."/>
        </authorList>
    </citation>
    <scope>NUCLEOTIDE SEQUENCE [LARGE SCALE GENOMIC DNA]</scope>
    <source>
        <strain evidence="11 12">DAOM BR117</strain>
    </source>
</reference>
<keyword evidence="6" id="KW-0833">Ubl conjugation pathway</keyword>
<keyword evidence="3" id="KW-0808">Transferase</keyword>
<dbReference type="Gene3D" id="3.30.40.10">
    <property type="entry name" value="Zinc/RING finger domain, C3HC4 (zinc finger)"/>
    <property type="match status" value="1"/>
</dbReference>
<feature type="compositionally biased region" description="Polar residues" evidence="9">
    <location>
        <begin position="7"/>
        <end position="17"/>
    </location>
</feature>
<dbReference type="GO" id="GO:0016567">
    <property type="term" value="P:protein ubiquitination"/>
    <property type="evidence" value="ECO:0007669"/>
    <property type="project" value="UniProtKB-ARBA"/>
</dbReference>
<feature type="compositionally biased region" description="Low complexity" evidence="9">
    <location>
        <begin position="188"/>
        <end position="201"/>
    </location>
</feature>
<dbReference type="Proteomes" id="UP000053201">
    <property type="component" value="Unassembled WGS sequence"/>
</dbReference>
<dbReference type="Pfam" id="PF13639">
    <property type="entry name" value="zf-RING_2"/>
    <property type="match status" value="1"/>
</dbReference>